<dbReference type="EMBL" id="SRMA01025729">
    <property type="protein sequence ID" value="TRY91646.1"/>
    <property type="molecule type" value="Genomic_DNA"/>
</dbReference>
<comment type="caution">
    <text evidence="2">The sequence shown here is derived from an EMBL/GenBank/DDBJ whole genome shotgun (WGS) entry which is preliminary data.</text>
</comment>
<evidence type="ECO:0000256" key="1">
    <source>
        <dbReference type="SAM" id="MobiDB-lite"/>
    </source>
</evidence>
<reference evidence="2 3" key="1">
    <citation type="journal article" date="2019" name="Sci. Data">
        <title>Hybrid genome assembly and annotation of Danionella translucida.</title>
        <authorList>
            <person name="Kadobianskyi M."/>
            <person name="Schulze L."/>
            <person name="Schuelke M."/>
            <person name="Judkewitz B."/>
        </authorList>
    </citation>
    <scope>NUCLEOTIDE SEQUENCE [LARGE SCALE GENOMIC DNA]</scope>
    <source>
        <strain evidence="2 3">Bolton</strain>
    </source>
</reference>
<dbReference type="AlphaFoldDB" id="A0A553QPE8"/>
<dbReference type="Proteomes" id="UP000316079">
    <property type="component" value="Unassembled WGS sequence"/>
</dbReference>
<evidence type="ECO:0000313" key="3">
    <source>
        <dbReference type="Proteomes" id="UP000316079"/>
    </source>
</evidence>
<gene>
    <name evidence="2" type="ORF">DNTS_034044</name>
</gene>
<accession>A0A553QPE8</accession>
<feature type="region of interest" description="Disordered" evidence="1">
    <location>
        <begin position="45"/>
        <end position="104"/>
    </location>
</feature>
<sequence>MIVTAVDSALVPLWRLYRKSCWRSGIQRAVRAAELNLLQYRFSPRGGAHSPRLSQPLRRQRGSRQSAAAADHSRPPRSSPRSPPSSRIGTASLNAFPPTPSHGLYRVTIQRPPPASAEEKPSLPTRNVFFIRSNSRGTIHHPSFDLGPLPALDVDLGLKEEELRACLAPKQAPGAEVSPGSLDGSELCFVPLAD</sequence>
<dbReference type="OrthoDB" id="196264at2759"/>
<proteinExistence type="predicted"/>
<evidence type="ECO:0000313" key="2">
    <source>
        <dbReference type="EMBL" id="TRY91646.1"/>
    </source>
</evidence>
<name>A0A553QPE8_9TELE</name>
<organism evidence="2 3">
    <name type="scientific">Danionella cerebrum</name>
    <dbReference type="NCBI Taxonomy" id="2873325"/>
    <lineage>
        <taxon>Eukaryota</taxon>
        <taxon>Metazoa</taxon>
        <taxon>Chordata</taxon>
        <taxon>Craniata</taxon>
        <taxon>Vertebrata</taxon>
        <taxon>Euteleostomi</taxon>
        <taxon>Actinopterygii</taxon>
        <taxon>Neopterygii</taxon>
        <taxon>Teleostei</taxon>
        <taxon>Ostariophysi</taxon>
        <taxon>Cypriniformes</taxon>
        <taxon>Danionidae</taxon>
        <taxon>Danioninae</taxon>
        <taxon>Danionella</taxon>
    </lineage>
</organism>
<protein>
    <submittedName>
        <fullName evidence="2">Uncharacterized protein</fullName>
    </submittedName>
</protein>
<keyword evidence="3" id="KW-1185">Reference proteome</keyword>